<gene>
    <name evidence="1" type="ordered locus">AMIS_24420</name>
</gene>
<name>I0H3S5_ACTM4</name>
<dbReference type="Proteomes" id="UP000007882">
    <property type="component" value="Chromosome"/>
</dbReference>
<dbReference type="EMBL" id="AP012319">
    <property type="protein sequence ID" value="BAL87662.1"/>
    <property type="molecule type" value="Genomic_DNA"/>
</dbReference>
<dbReference type="PATRIC" id="fig|512565.3.peg.2441"/>
<evidence type="ECO:0000313" key="2">
    <source>
        <dbReference type="Proteomes" id="UP000007882"/>
    </source>
</evidence>
<organism evidence="1 2">
    <name type="scientific">Actinoplanes missouriensis (strain ATCC 14538 / DSM 43046 / CBS 188.64 / JCM 3121 / NBRC 102363 / NCIMB 12654 / NRRL B-3342 / UNCC 431)</name>
    <dbReference type="NCBI Taxonomy" id="512565"/>
    <lineage>
        <taxon>Bacteria</taxon>
        <taxon>Bacillati</taxon>
        <taxon>Actinomycetota</taxon>
        <taxon>Actinomycetes</taxon>
        <taxon>Micromonosporales</taxon>
        <taxon>Micromonosporaceae</taxon>
        <taxon>Actinoplanes</taxon>
    </lineage>
</organism>
<dbReference type="KEGG" id="ams:AMIS_24420"/>
<accession>I0H3S5</accession>
<reference evidence="1 2" key="1">
    <citation type="submission" date="2012-02" db="EMBL/GenBank/DDBJ databases">
        <title>Complete genome sequence of Actinoplanes missouriensis 431 (= NBRC 102363).</title>
        <authorList>
            <person name="Ohnishi Y."/>
            <person name="Ishikawa J."/>
            <person name="Sekine M."/>
            <person name="Hosoyama A."/>
            <person name="Harada T."/>
            <person name="Narita H."/>
            <person name="Hata T."/>
            <person name="Konno Y."/>
            <person name="Tutikane K."/>
            <person name="Fujita N."/>
            <person name="Horinouchi S."/>
            <person name="Hayakawa M."/>
        </authorList>
    </citation>
    <scope>NUCLEOTIDE SEQUENCE [LARGE SCALE GENOMIC DNA]</scope>
    <source>
        <strain evidence="2">ATCC 14538 / DSM 43046 / CBS 188.64 / JCM 3121 / NBRC 102363 / NCIMB 12654 / NRRL B-3342 / UNCC 431</strain>
    </source>
</reference>
<keyword evidence="2" id="KW-1185">Reference proteome</keyword>
<dbReference type="eggNOG" id="ENOG5032V2F">
    <property type="taxonomic scope" value="Bacteria"/>
</dbReference>
<dbReference type="HOGENOM" id="CLU_094587_0_0_11"/>
<proteinExistence type="predicted"/>
<dbReference type="STRING" id="512565.AMIS_24420"/>
<sequence length="240" mass="26915">MLIWAATVITLVATCWTLFARWRMLRGRGQPVRGITFYLHDDSVMDLYLGGTYKRALREEVREEISSTKEANVNAAFQNFGVGGGRTVDRKVFRDYIETAEPITVIRIIMEVLEKADDIVYIDLVNGAIEPGRALTKALRTTVLTDPASFTVRELGQLESYVSVRGTFRMAAESGDTVIFEAPCGERQDGGVVQALFRCSGSGIRRDVPEGEFQARCLGKVQTWDRQREKLIIDPIAIFQ</sequence>
<protein>
    <submittedName>
        <fullName evidence="1">Uncharacterized protein</fullName>
    </submittedName>
</protein>
<evidence type="ECO:0000313" key="1">
    <source>
        <dbReference type="EMBL" id="BAL87662.1"/>
    </source>
</evidence>
<dbReference type="AlphaFoldDB" id="I0H3S5"/>